<feature type="compositionally biased region" description="Low complexity" evidence="1">
    <location>
        <begin position="112"/>
        <end position="131"/>
    </location>
</feature>
<dbReference type="Proteomes" id="UP001150538">
    <property type="component" value="Unassembled WGS sequence"/>
</dbReference>
<evidence type="ECO:0000313" key="4">
    <source>
        <dbReference type="Proteomes" id="UP001150538"/>
    </source>
</evidence>
<dbReference type="AlphaFoldDB" id="A0A9W7ZY37"/>
<feature type="compositionally biased region" description="Basic and acidic residues" evidence="1">
    <location>
        <begin position="267"/>
        <end position="278"/>
    </location>
</feature>
<feature type="compositionally biased region" description="Acidic residues" evidence="1">
    <location>
        <begin position="151"/>
        <end position="176"/>
    </location>
</feature>
<dbReference type="InterPro" id="IPR006880">
    <property type="entry name" value="INO80B_C"/>
</dbReference>
<dbReference type="PANTHER" id="PTHR21561">
    <property type="entry name" value="INO80 COMPLEX SUBUNIT B"/>
    <property type="match status" value="1"/>
</dbReference>
<dbReference type="Pfam" id="PF04795">
    <property type="entry name" value="PAPA-1"/>
    <property type="match status" value="1"/>
</dbReference>
<dbReference type="GO" id="GO:0031011">
    <property type="term" value="C:Ino80 complex"/>
    <property type="evidence" value="ECO:0007669"/>
    <property type="project" value="InterPro"/>
</dbReference>
<feature type="compositionally biased region" description="Low complexity" evidence="1">
    <location>
        <begin position="36"/>
        <end position="49"/>
    </location>
</feature>
<feature type="region of interest" description="Disordered" evidence="1">
    <location>
        <begin position="213"/>
        <end position="310"/>
    </location>
</feature>
<dbReference type="OrthoDB" id="2021186at2759"/>
<reference evidence="3" key="1">
    <citation type="submission" date="2022-07" db="EMBL/GenBank/DDBJ databases">
        <title>Phylogenomic reconstructions and comparative analyses of Kickxellomycotina fungi.</title>
        <authorList>
            <person name="Reynolds N.K."/>
            <person name="Stajich J.E."/>
            <person name="Barry K."/>
            <person name="Grigoriev I.V."/>
            <person name="Crous P."/>
            <person name="Smith M.E."/>
        </authorList>
    </citation>
    <scope>NUCLEOTIDE SEQUENCE</scope>
    <source>
        <strain evidence="3">NBRC 100468</strain>
    </source>
</reference>
<sequence length="387" mass="42896">MPPRKSRSKNSAPVTPRKSTRASARLSSNRVKDSESPSTASVSSSNSSSAHEIEAPTPKRPQRAKRNAAADTKQTQNKRKRARVVEDEKEDESESASVQNSGDDIDDEEETSTVSTPKSRSTSKKSLSTSVSPPPSLKSQSTKSNRKSLDSEDIDIIDNDGVEEDDEVSDIEDISDSDIGKSFQGSTTSLSNMTRRQRAKFTNNYEEELIELPVESKKTKRSKEEVALQKSEHARRRKFQSIQRAEQLKNDTINRLLNKQSSKGRNKVADDTESKSTGDEVTPPSKPTKIQYKSTLRHSTKYSSNTSRANEKELGAVPEVCLSLPHGVEIKDVFPNINTQTKYPDPIPTCSVTGCGQTKRYNVERDGSQRMFACSLGHFKQLKAQPS</sequence>
<feature type="region of interest" description="Disordered" evidence="1">
    <location>
        <begin position="1"/>
        <end position="198"/>
    </location>
</feature>
<evidence type="ECO:0000256" key="1">
    <source>
        <dbReference type="SAM" id="MobiDB-lite"/>
    </source>
</evidence>
<proteinExistence type="predicted"/>
<feature type="compositionally biased region" description="Polar residues" evidence="1">
    <location>
        <begin position="240"/>
        <end position="263"/>
    </location>
</feature>
<feature type="compositionally biased region" description="Polar residues" evidence="1">
    <location>
        <begin position="183"/>
        <end position="198"/>
    </location>
</feature>
<gene>
    <name evidence="3" type="primary">INO80B</name>
    <name evidence="3" type="ORF">H4219_004215</name>
</gene>
<dbReference type="SMART" id="SM01406">
    <property type="entry name" value="PAPA-1"/>
    <property type="match status" value="1"/>
</dbReference>
<dbReference type="EMBL" id="JANBPU010000137">
    <property type="protein sequence ID" value="KAJ1915645.1"/>
    <property type="molecule type" value="Genomic_DNA"/>
</dbReference>
<protein>
    <submittedName>
        <fullName evidence="3">INO80 complex subunit B</fullName>
    </submittedName>
</protein>
<dbReference type="GO" id="GO:0006338">
    <property type="term" value="P:chromatin remodeling"/>
    <property type="evidence" value="ECO:0007669"/>
    <property type="project" value="InterPro"/>
</dbReference>
<feature type="domain" description="INO80 complex subunit B-like conserved region" evidence="2">
    <location>
        <begin position="225"/>
        <end position="314"/>
    </location>
</feature>
<evidence type="ECO:0000259" key="2">
    <source>
        <dbReference type="SMART" id="SM01406"/>
    </source>
</evidence>
<evidence type="ECO:0000313" key="3">
    <source>
        <dbReference type="EMBL" id="KAJ1915645.1"/>
    </source>
</evidence>
<organism evidence="3 4">
    <name type="scientific">Mycoemilia scoparia</name>
    <dbReference type="NCBI Taxonomy" id="417184"/>
    <lineage>
        <taxon>Eukaryota</taxon>
        <taxon>Fungi</taxon>
        <taxon>Fungi incertae sedis</taxon>
        <taxon>Zoopagomycota</taxon>
        <taxon>Kickxellomycotina</taxon>
        <taxon>Kickxellomycetes</taxon>
        <taxon>Kickxellales</taxon>
        <taxon>Kickxellaceae</taxon>
        <taxon>Mycoemilia</taxon>
    </lineage>
</organism>
<keyword evidence="4" id="KW-1185">Reference proteome</keyword>
<accession>A0A9W7ZY37</accession>
<dbReference type="PANTHER" id="PTHR21561:SF12">
    <property type="entry name" value="INO80 COMPLEX SUBUNIT B"/>
    <property type="match status" value="1"/>
</dbReference>
<comment type="caution">
    <text evidence="3">The sequence shown here is derived from an EMBL/GenBank/DDBJ whole genome shotgun (WGS) entry which is preliminary data.</text>
</comment>
<dbReference type="InterPro" id="IPR029523">
    <property type="entry name" value="INO80B/Ies2"/>
</dbReference>
<feature type="compositionally biased region" description="Basic and acidic residues" evidence="1">
    <location>
        <begin position="214"/>
        <end position="232"/>
    </location>
</feature>
<name>A0A9W7ZY37_9FUNG</name>